<organism evidence="2 3">
    <name type="scientific">Paucihalobacter ruber</name>
    <dbReference type="NCBI Taxonomy" id="2567861"/>
    <lineage>
        <taxon>Bacteria</taxon>
        <taxon>Pseudomonadati</taxon>
        <taxon>Bacteroidota</taxon>
        <taxon>Flavobacteriia</taxon>
        <taxon>Flavobacteriales</taxon>
        <taxon>Flavobacteriaceae</taxon>
        <taxon>Paucihalobacter</taxon>
    </lineage>
</organism>
<protein>
    <submittedName>
        <fullName evidence="2">GNAT family N-acetyltransferase</fullName>
    </submittedName>
</protein>
<evidence type="ECO:0000313" key="2">
    <source>
        <dbReference type="EMBL" id="TPV34053.1"/>
    </source>
</evidence>
<comment type="caution">
    <text evidence="2">The sequence shown here is derived from an EMBL/GenBank/DDBJ whole genome shotgun (WGS) entry which is preliminary data.</text>
</comment>
<dbReference type="Pfam" id="PF13480">
    <property type="entry name" value="Acetyltransf_6"/>
    <property type="match status" value="1"/>
</dbReference>
<dbReference type="EMBL" id="VHIQ01000003">
    <property type="protein sequence ID" value="TPV34053.1"/>
    <property type="molecule type" value="Genomic_DNA"/>
</dbReference>
<evidence type="ECO:0000313" key="3">
    <source>
        <dbReference type="Proteomes" id="UP000317332"/>
    </source>
</evidence>
<dbReference type="OrthoDB" id="1099770at2"/>
<dbReference type="AlphaFoldDB" id="A0A506PJS3"/>
<gene>
    <name evidence="2" type="ORF">FJ651_07795</name>
</gene>
<keyword evidence="3" id="KW-1185">Reference proteome</keyword>
<sequence>MSILNSVKKEDFYLQITEKNNVLSGYESLKFRHDNSHLYNNNDLFYPEHVVSVQLFPLYLKPTFCLKPNNYVSKVSQDKINGYAIVLKENIHFETFFTKEYSKSFRANIKRFVSRFETCFNAGYKMFYGSISENDYQILMHALHSMLTTRFNQRNDDNKFLKNWKHYESTTYELINNRKASLFVIYNNTVPVHVCINYHFDDILFVSIPSYDIDYAKFALGNISIYKLLEWSINNNYKMLDMAYGDLEYKRRWSTLIYAFEHHIFYTNNARQKLLARAEIGKIKFKNYLKSKNLDDKLKYLKNKYLKPKNNFIEASYTIESIEFINNNFHEIDFQTENFELSFLRKPINDFLYSNKEHVNDLKILEINYKKVYIFEGKEVVKKLTLH</sequence>
<dbReference type="RefSeq" id="WP_140989950.1">
    <property type="nucleotide sequence ID" value="NZ_VHIQ01000003.1"/>
</dbReference>
<dbReference type="SUPFAM" id="SSF55729">
    <property type="entry name" value="Acyl-CoA N-acyltransferases (Nat)"/>
    <property type="match status" value="1"/>
</dbReference>
<keyword evidence="2" id="KW-0808">Transferase</keyword>
<dbReference type="Proteomes" id="UP000317332">
    <property type="component" value="Unassembled WGS sequence"/>
</dbReference>
<reference evidence="2 3" key="1">
    <citation type="submission" date="2019-06" db="EMBL/GenBank/DDBJ databases">
        <title>Flavobacteriaceae Paucihalobacterium erythroidium CWB-1, complete genome.</title>
        <authorList>
            <person name="Wu S."/>
        </authorList>
    </citation>
    <scope>NUCLEOTIDE SEQUENCE [LARGE SCALE GENOMIC DNA]</scope>
    <source>
        <strain evidence="2 3">CWB-1</strain>
    </source>
</reference>
<accession>A0A506PJS3</accession>
<dbReference type="GO" id="GO:0016740">
    <property type="term" value="F:transferase activity"/>
    <property type="evidence" value="ECO:0007669"/>
    <property type="project" value="UniProtKB-KW"/>
</dbReference>
<dbReference type="InterPro" id="IPR016181">
    <property type="entry name" value="Acyl_CoA_acyltransferase"/>
</dbReference>
<dbReference type="InterPro" id="IPR038740">
    <property type="entry name" value="BioF2-like_GNAT_dom"/>
</dbReference>
<evidence type="ECO:0000259" key="1">
    <source>
        <dbReference type="Pfam" id="PF13480"/>
    </source>
</evidence>
<feature type="domain" description="BioF2-like acetyltransferase" evidence="1">
    <location>
        <begin position="104"/>
        <end position="251"/>
    </location>
</feature>
<name>A0A506PJS3_9FLAO</name>
<proteinExistence type="predicted"/>